<name>A0ABQ6LTC1_9RHOB</name>
<keyword evidence="3" id="KW-0378">Hydrolase</keyword>
<dbReference type="Gene3D" id="3.40.350.10">
    <property type="entry name" value="Creatinase/prolidase N-terminal domain"/>
    <property type="match status" value="1"/>
</dbReference>
<proteinExistence type="predicted"/>
<dbReference type="Proteomes" id="UP001239909">
    <property type="component" value="Unassembled WGS sequence"/>
</dbReference>
<dbReference type="Pfam" id="PF00557">
    <property type="entry name" value="Peptidase_M24"/>
    <property type="match status" value="1"/>
</dbReference>
<evidence type="ECO:0000313" key="4">
    <source>
        <dbReference type="Proteomes" id="UP001239909"/>
    </source>
</evidence>
<evidence type="ECO:0000259" key="1">
    <source>
        <dbReference type="Pfam" id="PF00557"/>
    </source>
</evidence>
<dbReference type="InterPro" id="IPR029149">
    <property type="entry name" value="Creatin/AminoP/Spt16_N"/>
</dbReference>
<dbReference type="InterPro" id="IPR000994">
    <property type="entry name" value="Pept_M24"/>
</dbReference>
<dbReference type="EMBL" id="BSYI01000059">
    <property type="protein sequence ID" value="GMG85316.1"/>
    <property type="molecule type" value="Genomic_DNA"/>
</dbReference>
<dbReference type="Gene3D" id="3.90.230.10">
    <property type="entry name" value="Creatinase/methionine aminopeptidase superfamily"/>
    <property type="match status" value="1"/>
</dbReference>
<accession>A0ABQ6LTC1</accession>
<dbReference type="SUPFAM" id="SSF55920">
    <property type="entry name" value="Creatinase/aminopeptidase"/>
    <property type="match status" value="1"/>
</dbReference>
<reference evidence="3 4" key="1">
    <citation type="submission" date="2023-04" db="EMBL/GenBank/DDBJ databases">
        <title>Marinoamorphus aggregata gen. nov., sp. Nov., isolate from tissue of brittle star Ophioplocus japonicus.</title>
        <authorList>
            <person name="Kawano K."/>
            <person name="Sawayama S."/>
            <person name="Nakagawa S."/>
        </authorList>
    </citation>
    <scope>NUCLEOTIDE SEQUENCE [LARGE SCALE GENOMIC DNA]</scope>
    <source>
        <strain evidence="3 4">NKW23</strain>
    </source>
</reference>
<evidence type="ECO:0000313" key="3">
    <source>
        <dbReference type="EMBL" id="GMG85316.1"/>
    </source>
</evidence>
<dbReference type="InterPro" id="IPR050659">
    <property type="entry name" value="Peptidase_M24B"/>
</dbReference>
<feature type="domain" description="Creatinase N-terminal" evidence="2">
    <location>
        <begin position="16"/>
        <end position="159"/>
    </location>
</feature>
<protein>
    <submittedName>
        <fullName evidence="3">Ectoine hydrolase DoeA</fullName>
    </submittedName>
</protein>
<dbReference type="InterPro" id="IPR000587">
    <property type="entry name" value="Creatinase_N"/>
</dbReference>
<organism evidence="3 4">
    <name type="scientific">Paralimibaculum aggregatum</name>
    <dbReference type="NCBI Taxonomy" id="3036245"/>
    <lineage>
        <taxon>Bacteria</taxon>
        <taxon>Pseudomonadati</taxon>
        <taxon>Pseudomonadota</taxon>
        <taxon>Alphaproteobacteria</taxon>
        <taxon>Rhodobacterales</taxon>
        <taxon>Paracoccaceae</taxon>
        <taxon>Paralimibaculum</taxon>
    </lineage>
</organism>
<dbReference type="GO" id="GO:0016787">
    <property type="term" value="F:hydrolase activity"/>
    <property type="evidence" value="ECO:0007669"/>
    <property type="project" value="UniProtKB-KW"/>
</dbReference>
<dbReference type="RefSeq" id="WP_285674613.1">
    <property type="nucleotide sequence ID" value="NZ_BSYI01000059.1"/>
</dbReference>
<dbReference type="InterPro" id="IPR036005">
    <property type="entry name" value="Creatinase/aminopeptidase-like"/>
</dbReference>
<gene>
    <name evidence="3" type="primary">doeA</name>
    <name evidence="3" type="ORF">LNKW23_45350</name>
</gene>
<feature type="domain" description="Peptidase M24" evidence="1">
    <location>
        <begin position="167"/>
        <end position="378"/>
    </location>
</feature>
<comment type="caution">
    <text evidence="3">The sequence shown here is derived from an EMBL/GenBank/DDBJ whole genome shotgun (WGS) entry which is preliminary data.</text>
</comment>
<dbReference type="PANTHER" id="PTHR46112">
    <property type="entry name" value="AMINOPEPTIDASE"/>
    <property type="match status" value="1"/>
</dbReference>
<evidence type="ECO:0000259" key="2">
    <source>
        <dbReference type="Pfam" id="PF01321"/>
    </source>
</evidence>
<dbReference type="CDD" id="cd01066">
    <property type="entry name" value="APP_MetAP"/>
    <property type="match status" value="1"/>
</dbReference>
<sequence>MPDIELPFSRDEYADRLARVRRNMDEDGIDVLIATDPSNMAWLTGYDGWSFYVHQAVIVPPKGDPVFWGRRMDAAGALRTCYMGEDDIIGYPDDFVMSEERHAMEHLAAVITDRGWAGLTIASEHENYYYSARAHRVLCRTLGRETADGTGLVNWARAVKSPTEIGYMRRAARISEAVQARVREVIHAGMRGNEVAAEIYRTALMGGEDEAGPFGGDYPAIVPLMPQGRDASAAHLTWSERPYVGDAGIFFELSGCYRRYHAPLCRTVYLGEPPAEMLRAEAAVVEGIEDGISAARPGRTAGDVARAFYAALGRHGVKREGRCGYPIGLSYPPDWGERTFSIRPSDETVLEAGMTFHFMPAIWTTDWGLEITEPLLVVEDGPAEPFCSTPRKLFVKP</sequence>
<dbReference type="Pfam" id="PF01321">
    <property type="entry name" value="Creatinase_N"/>
    <property type="match status" value="1"/>
</dbReference>
<dbReference type="SUPFAM" id="SSF53092">
    <property type="entry name" value="Creatinase/prolidase N-terminal domain"/>
    <property type="match status" value="1"/>
</dbReference>
<keyword evidence="4" id="KW-1185">Reference proteome</keyword>
<dbReference type="PANTHER" id="PTHR46112:SF3">
    <property type="entry name" value="AMINOPEPTIDASE YPDF"/>
    <property type="match status" value="1"/>
</dbReference>